<evidence type="ECO:0000259" key="14">
    <source>
        <dbReference type="Pfam" id="PF13603"/>
    </source>
</evidence>
<sequence>MSESIAPHRYTAAMADRIEQRWQQRWDDEGTFAAANPTGPLSDGRSAAELGEKMFIMDMFPYPSGSGLHVGHPLGYIATDVVARQQRMRGRNVLYTMGYDAFGLPAEQFAVQTGTHPRITTEANIANMRRQLHRLGLSHDARRSFATTDPEFVRWTQWIFLRVFDSWYDPTAPNADGVTGRARPIAELIEELRAGTVDPFELADRQGLELPEQWRGRSAADVPGASDAELARLADAFRLAYISETPVNWCPGLGTVLANEEVTNDGRSEVGNFPVFTRRLRQWNMRITAYADRLLEDLDRVDWPESVRSMQRNWIGRSEGAQITFPVTGLGAAGDGAARDGAASFDVFTTRADTLFGATFCVLAPEHPLLADVDALPAEWPEGTKDAWKRADGGAADVAEGADSAKGTDSAEGTEVPASPREAVAAYQARAAAQDDAERTADDRSKTGVFTGLYATNPMDGRSLPVFTADYVLTGYGTGAIMAVPAEDERDFAFAEAYDLPVIRTVRPPEDFAGGAYTGEGEKINSASAELDLNGLDKDEAKRRATEYAARKGFGRARTTYRLRDWLFSRQRYWGEPFPIVYDVEDPETPIALPAEMLPVDLPEVTDFSPRTFDPQDAQTEPQTPLSRNDDWVEVELDLGDGRGVRRYRRETNVMPQWAGSSWYPLRYVDPTNDERLVDPEAEAYWMGPRSEGDAGGVDLYVGGVEHAVLHLLYSRFWHKVLFDRGDVTSREPFHRLFNQGYIQAFAYTDERGVYVPAAEVVEEADGSFTYQGKPVFQEYGKMGKSLKNSVSPDEMYEEYGADTLRVYEMSMGPLDLSRPWNTRDVVGSQRFLQRLWRLVVDEETGETVVSDAEASPETRRAVHRTIDGVSRDMEQMGFNTAIAKLIELVNHLTKAGAAQGGSQGGAQSGSPREAVEPLVLMVAPFAPHMAEELWERLGHEESIARAPYPVADPALLVAEAVTCVVQLKGKVKHRIDVDPEISEADLEALVLADPKVAGLLEGQTVRKVIVRAPKLVNIVV</sequence>
<evidence type="ECO:0000313" key="16">
    <source>
        <dbReference type="Proteomes" id="UP000195981"/>
    </source>
</evidence>
<evidence type="ECO:0000259" key="13">
    <source>
        <dbReference type="Pfam" id="PF09334"/>
    </source>
</evidence>
<dbReference type="InterPro" id="IPR013155">
    <property type="entry name" value="M/V/L/I-tRNA-synth_anticd-bd"/>
</dbReference>
<dbReference type="OrthoDB" id="9810365at2"/>
<protein>
    <recommendedName>
        <fullName evidence="9">Leucine--tRNA ligase</fullName>
        <ecNumber evidence="9">6.1.1.4</ecNumber>
    </recommendedName>
    <alternativeName>
        <fullName evidence="9">Leucyl-tRNA synthetase</fullName>
        <shortName evidence="9">LeuRS</shortName>
    </alternativeName>
</protein>
<keyword evidence="3 9" id="KW-0436">Ligase</keyword>
<dbReference type="Proteomes" id="UP000195981">
    <property type="component" value="Unassembled WGS sequence"/>
</dbReference>
<dbReference type="HAMAP" id="MF_00049_B">
    <property type="entry name" value="Leu_tRNA_synth_B"/>
    <property type="match status" value="1"/>
</dbReference>
<keyword evidence="16" id="KW-1185">Reference proteome</keyword>
<comment type="subcellular location">
    <subcellularLocation>
        <location evidence="9">Cytoplasm</location>
    </subcellularLocation>
</comment>
<comment type="similarity">
    <text evidence="1 9 10">Belongs to the class-I aminoacyl-tRNA synthetase family.</text>
</comment>
<dbReference type="PANTHER" id="PTHR43740:SF2">
    <property type="entry name" value="LEUCINE--TRNA LIGASE, MITOCHONDRIAL"/>
    <property type="match status" value="1"/>
</dbReference>
<evidence type="ECO:0000256" key="2">
    <source>
        <dbReference type="ARBA" id="ARBA00022490"/>
    </source>
</evidence>
<feature type="compositionally biased region" description="Low complexity" evidence="11">
    <location>
        <begin position="393"/>
        <end position="405"/>
    </location>
</feature>
<dbReference type="InterPro" id="IPR002302">
    <property type="entry name" value="Leu-tRNA-ligase"/>
</dbReference>
<evidence type="ECO:0000256" key="3">
    <source>
        <dbReference type="ARBA" id="ARBA00022598"/>
    </source>
</evidence>
<dbReference type="InterPro" id="IPR014729">
    <property type="entry name" value="Rossmann-like_a/b/a_fold"/>
</dbReference>
<dbReference type="Gene3D" id="3.40.50.620">
    <property type="entry name" value="HUPs"/>
    <property type="match status" value="3"/>
</dbReference>
<comment type="catalytic activity">
    <reaction evidence="8 9">
        <text>tRNA(Leu) + L-leucine + ATP = L-leucyl-tRNA(Leu) + AMP + diphosphate</text>
        <dbReference type="Rhea" id="RHEA:11688"/>
        <dbReference type="Rhea" id="RHEA-COMP:9613"/>
        <dbReference type="Rhea" id="RHEA-COMP:9622"/>
        <dbReference type="ChEBI" id="CHEBI:30616"/>
        <dbReference type="ChEBI" id="CHEBI:33019"/>
        <dbReference type="ChEBI" id="CHEBI:57427"/>
        <dbReference type="ChEBI" id="CHEBI:78442"/>
        <dbReference type="ChEBI" id="CHEBI:78494"/>
        <dbReference type="ChEBI" id="CHEBI:456215"/>
        <dbReference type="EC" id="6.1.1.4"/>
    </reaction>
</comment>
<evidence type="ECO:0000256" key="1">
    <source>
        <dbReference type="ARBA" id="ARBA00005594"/>
    </source>
</evidence>
<comment type="caution">
    <text evidence="9">Lacks conserved residue(s) required for the propagation of feature annotation.</text>
</comment>
<feature type="domain" description="Methionyl/Leucyl tRNA synthetase" evidence="13">
    <location>
        <begin position="59"/>
        <end position="161"/>
    </location>
</feature>
<dbReference type="Pfam" id="PF09334">
    <property type="entry name" value="tRNA-synt_1g"/>
    <property type="match status" value="1"/>
</dbReference>
<keyword evidence="7 9" id="KW-0030">Aminoacyl-tRNA synthetase</keyword>
<dbReference type="AlphaFoldDB" id="A0A1X6X0T2"/>
<feature type="region of interest" description="Disordered" evidence="11">
    <location>
        <begin position="385"/>
        <end position="418"/>
    </location>
</feature>
<dbReference type="Gene3D" id="1.10.730.10">
    <property type="entry name" value="Isoleucyl-tRNA Synthetase, Domain 1"/>
    <property type="match status" value="1"/>
</dbReference>
<dbReference type="GO" id="GO:0005829">
    <property type="term" value="C:cytosol"/>
    <property type="evidence" value="ECO:0007669"/>
    <property type="project" value="TreeGrafter"/>
</dbReference>
<keyword evidence="6 9" id="KW-0648">Protein biosynthesis</keyword>
<dbReference type="GO" id="GO:0005524">
    <property type="term" value="F:ATP binding"/>
    <property type="evidence" value="ECO:0007669"/>
    <property type="project" value="UniProtKB-UniRule"/>
</dbReference>
<gene>
    <name evidence="9" type="primary">leuS</name>
    <name evidence="15" type="ORF">FM110_07345</name>
</gene>
<accession>A0A1X6X0T2</accession>
<proteinExistence type="inferred from homology"/>
<dbReference type="PRINTS" id="PR00985">
    <property type="entry name" value="TRNASYNTHLEU"/>
</dbReference>
<feature type="binding site" evidence="9">
    <location>
        <position position="785"/>
    </location>
    <ligand>
        <name>ATP</name>
        <dbReference type="ChEBI" id="CHEBI:30616"/>
    </ligand>
</feature>
<dbReference type="Gene3D" id="3.90.740.10">
    <property type="entry name" value="Valyl/Leucyl/Isoleucyl-tRNA synthetase, editing domain"/>
    <property type="match status" value="1"/>
</dbReference>
<evidence type="ECO:0000256" key="8">
    <source>
        <dbReference type="ARBA" id="ARBA00047469"/>
    </source>
</evidence>
<organism evidence="15 16">
    <name type="scientific">Brachybacterium nesterenkovii</name>
    <dbReference type="NCBI Taxonomy" id="47847"/>
    <lineage>
        <taxon>Bacteria</taxon>
        <taxon>Bacillati</taxon>
        <taxon>Actinomycetota</taxon>
        <taxon>Actinomycetes</taxon>
        <taxon>Micrococcales</taxon>
        <taxon>Dermabacteraceae</taxon>
        <taxon>Brachybacterium</taxon>
    </lineage>
</organism>
<evidence type="ECO:0000256" key="10">
    <source>
        <dbReference type="RuleBase" id="RU363039"/>
    </source>
</evidence>
<feature type="domain" description="Methionyl/Valyl/Leucyl/Isoleucyl-tRNA synthetase anticodon-binding" evidence="12">
    <location>
        <begin position="862"/>
        <end position="982"/>
    </location>
</feature>
<dbReference type="RefSeq" id="WP_087104081.1">
    <property type="nucleotide sequence ID" value="NZ_FWFG01000064.1"/>
</dbReference>
<keyword evidence="2 9" id="KW-0963">Cytoplasm</keyword>
<evidence type="ECO:0000256" key="7">
    <source>
        <dbReference type="ARBA" id="ARBA00023146"/>
    </source>
</evidence>
<dbReference type="GO" id="GO:0006429">
    <property type="term" value="P:leucyl-tRNA aminoacylation"/>
    <property type="evidence" value="ECO:0007669"/>
    <property type="project" value="UniProtKB-UniRule"/>
</dbReference>
<dbReference type="InterPro" id="IPR015413">
    <property type="entry name" value="Methionyl/Leucyl_tRNA_Synth"/>
</dbReference>
<dbReference type="InterPro" id="IPR009008">
    <property type="entry name" value="Val/Leu/Ile-tRNA-synth_edit"/>
</dbReference>
<dbReference type="SUPFAM" id="SSF47323">
    <property type="entry name" value="Anticodon-binding domain of a subclass of class I aminoacyl-tRNA synthetases"/>
    <property type="match status" value="1"/>
</dbReference>
<evidence type="ECO:0000256" key="4">
    <source>
        <dbReference type="ARBA" id="ARBA00022741"/>
    </source>
</evidence>
<dbReference type="GO" id="GO:0004823">
    <property type="term" value="F:leucine-tRNA ligase activity"/>
    <property type="evidence" value="ECO:0007669"/>
    <property type="project" value="UniProtKB-UniRule"/>
</dbReference>
<dbReference type="SUPFAM" id="SSF52374">
    <property type="entry name" value="Nucleotidylyl transferase"/>
    <property type="match status" value="1"/>
</dbReference>
<dbReference type="FunFam" id="1.10.730.10:FF:000011">
    <property type="entry name" value="Leucine--tRNA ligase chloroplastic/mitochondrial"/>
    <property type="match status" value="1"/>
</dbReference>
<keyword evidence="5 9" id="KW-0067">ATP-binding</keyword>
<reference evidence="15 16" key="1">
    <citation type="submission" date="2017-02" db="EMBL/GenBank/DDBJ databases">
        <authorList>
            <person name="Peterson S.W."/>
        </authorList>
    </citation>
    <scope>NUCLEOTIDE SEQUENCE [LARGE SCALE GENOMIC DNA]</scope>
    <source>
        <strain evidence="15 16">CIP104813</strain>
    </source>
</reference>
<dbReference type="Pfam" id="PF08264">
    <property type="entry name" value="Anticodon_1"/>
    <property type="match status" value="1"/>
</dbReference>
<dbReference type="CDD" id="cd07958">
    <property type="entry name" value="Anticodon_Ia_Leu_BEm"/>
    <property type="match status" value="1"/>
</dbReference>
<feature type="domain" description="Leucyl-tRNA synthetase editing" evidence="14">
    <location>
        <begin position="419"/>
        <end position="548"/>
    </location>
</feature>
<dbReference type="Pfam" id="PF13603">
    <property type="entry name" value="tRNA-synt_1_2"/>
    <property type="match status" value="2"/>
</dbReference>
<dbReference type="InterPro" id="IPR025709">
    <property type="entry name" value="Leu_tRNA-synth_edit"/>
</dbReference>
<evidence type="ECO:0000256" key="5">
    <source>
        <dbReference type="ARBA" id="ARBA00022840"/>
    </source>
</evidence>
<keyword evidence="4 9" id="KW-0547">Nucleotide-binding</keyword>
<evidence type="ECO:0000256" key="6">
    <source>
        <dbReference type="ARBA" id="ARBA00022917"/>
    </source>
</evidence>
<evidence type="ECO:0000256" key="9">
    <source>
        <dbReference type="HAMAP-Rule" id="MF_00049"/>
    </source>
</evidence>
<evidence type="ECO:0000259" key="12">
    <source>
        <dbReference type="Pfam" id="PF08264"/>
    </source>
</evidence>
<name>A0A1X6X0T2_9MICO</name>
<dbReference type="EC" id="6.1.1.4" evidence="9"/>
<evidence type="ECO:0000313" key="15">
    <source>
        <dbReference type="EMBL" id="SLM91971.1"/>
    </source>
</evidence>
<feature type="region of interest" description="Disordered" evidence="11">
    <location>
        <begin position="609"/>
        <end position="629"/>
    </location>
</feature>
<dbReference type="SUPFAM" id="SSF50677">
    <property type="entry name" value="ValRS/IleRS/LeuRS editing domain"/>
    <property type="match status" value="1"/>
</dbReference>
<dbReference type="GO" id="GO:0002161">
    <property type="term" value="F:aminoacyl-tRNA deacylase activity"/>
    <property type="evidence" value="ECO:0007669"/>
    <property type="project" value="InterPro"/>
</dbReference>
<dbReference type="FunFam" id="3.40.50.620:FF:000087">
    <property type="entry name" value="Leucine--tRNA ligase"/>
    <property type="match status" value="1"/>
</dbReference>
<feature type="domain" description="Leucyl-tRNA synthetase editing" evidence="14">
    <location>
        <begin position="312"/>
        <end position="373"/>
    </location>
</feature>
<dbReference type="EMBL" id="FWFG01000064">
    <property type="protein sequence ID" value="SLM91971.1"/>
    <property type="molecule type" value="Genomic_DNA"/>
</dbReference>
<dbReference type="FunFam" id="3.40.50.620:FF:000060">
    <property type="entry name" value="Leucine--tRNA ligase"/>
    <property type="match status" value="1"/>
</dbReference>
<dbReference type="InterPro" id="IPR009080">
    <property type="entry name" value="tRNAsynth_Ia_anticodon-bd"/>
</dbReference>
<evidence type="ECO:0000256" key="11">
    <source>
        <dbReference type="SAM" id="MobiDB-lite"/>
    </source>
</evidence>
<feature type="compositionally biased region" description="Polar residues" evidence="11">
    <location>
        <begin position="617"/>
        <end position="627"/>
    </location>
</feature>
<dbReference type="PANTHER" id="PTHR43740">
    <property type="entry name" value="LEUCYL-TRNA SYNTHETASE"/>
    <property type="match status" value="1"/>
</dbReference>
<feature type="short sequence motif" description="'KMSKS' region" evidence="9">
    <location>
        <begin position="782"/>
        <end position="786"/>
    </location>
</feature>